<proteinExistence type="inferred from homology"/>
<comment type="caution">
    <text evidence="13">The sequence shown here is derived from an EMBL/GenBank/DDBJ whole genome shotgun (WGS) entry which is preliminary data.</text>
</comment>
<keyword evidence="4" id="KW-0433">Leucine-rich repeat</keyword>
<evidence type="ECO:0000256" key="7">
    <source>
        <dbReference type="ARBA" id="ARBA00022737"/>
    </source>
</evidence>
<evidence type="ECO:0000256" key="12">
    <source>
        <dbReference type="SAM" id="MobiDB-lite"/>
    </source>
</evidence>
<dbReference type="GO" id="GO:0005886">
    <property type="term" value="C:plasma membrane"/>
    <property type="evidence" value="ECO:0007669"/>
    <property type="project" value="UniProtKB-SubCell"/>
</dbReference>
<dbReference type="FunFam" id="3.80.10.10:FF:000111">
    <property type="entry name" value="LRR receptor-like serine/threonine-protein kinase ERECTA"/>
    <property type="match status" value="1"/>
</dbReference>
<dbReference type="SUPFAM" id="SSF52058">
    <property type="entry name" value="L domain-like"/>
    <property type="match status" value="1"/>
</dbReference>
<evidence type="ECO:0000313" key="13">
    <source>
        <dbReference type="EMBL" id="KAK0580653.1"/>
    </source>
</evidence>
<comment type="subcellular location">
    <subcellularLocation>
        <location evidence="1">Cell membrane</location>
        <topology evidence="1">Single-pass type I membrane protein</topology>
    </subcellularLocation>
</comment>
<dbReference type="Pfam" id="PF00560">
    <property type="entry name" value="LRR_1"/>
    <property type="match status" value="4"/>
</dbReference>
<dbReference type="Proteomes" id="UP001168877">
    <property type="component" value="Unassembled WGS sequence"/>
</dbReference>
<dbReference type="InterPro" id="IPR001611">
    <property type="entry name" value="Leu-rich_rpt"/>
</dbReference>
<evidence type="ECO:0000256" key="1">
    <source>
        <dbReference type="ARBA" id="ARBA00004251"/>
    </source>
</evidence>
<dbReference type="Gene3D" id="3.80.10.10">
    <property type="entry name" value="Ribonuclease Inhibitor"/>
    <property type="match status" value="1"/>
</dbReference>
<keyword evidence="6" id="KW-0732">Signal</keyword>
<keyword evidence="9" id="KW-0472">Membrane</keyword>
<keyword evidence="5" id="KW-0812">Transmembrane</keyword>
<gene>
    <name evidence="13" type="ORF">LWI29_004692</name>
</gene>
<dbReference type="AlphaFoldDB" id="A0AA39RVZ6"/>
<evidence type="ECO:0000256" key="9">
    <source>
        <dbReference type="ARBA" id="ARBA00023136"/>
    </source>
</evidence>
<evidence type="ECO:0000256" key="10">
    <source>
        <dbReference type="ARBA" id="ARBA00023170"/>
    </source>
</evidence>
<evidence type="ECO:0000256" key="11">
    <source>
        <dbReference type="ARBA" id="ARBA00023180"/>
    </source>
</evidence>
<accession>A0AA39RVZ6</accession>
<keyword evidence="7" id="KW-0677">Repeat</keyword>
<dbReference type="EMBL" id="JAUESC010000384">
    <property type="protein sequence ID" value="KAK0580653.1"/>
    <property type="molecule type" value="Genomic_DNA"/>
</dbReference>
<comment type="similarity">
    <text evidence="2">Belongs to the RLP family.</text>
</comment>
<evidence type="ECO:0000256" key="4">
    <source>
        <dbReference type="ARBA" id="ARBA00022614"/>
    </source>
</evidence>
<dbReference type="InterPro" id="IPR032675">
    <property type="entry name" value="LRR_dom_sf"/>
</dbReference>
<evidence type="ECO:0000256" key="8">
    <source>
        <dbReference type="ARBA" id="ARBA00022989"/>
    </source>
</evidence>
<reference evidence="13" key="2">
    <citation type="submission" date="2023-06" db="EMBL/GenBank/DDBJ databases">
        <authorList>
            <person name="Swenson N.G."/>
            <person name="Wegrzyn J.L."/>
            <person name="Mcevoy S.L."/>
        </authorList>
    </citation>
    <scope>NUCLEOTIDE SEQUENCE</scope>
    <source>
        <strain evidence="13">NS2018</strain>
        <tissue evidence="13">Leaf</tissue>
    </source>
</reference>
<keyword evidence="14" id="KW-1185">Reference proteome</keyword>
<name>A0AA39RVZ6_ACESA</name>
<keyword evidence="10" id="KW-0675">Receptor</keyword>
<dbReference type="PANTHER" id="PTHR48052">
    <property type="entry name" value="UNNAMED PRODUCT"/>
    <property type="match status" value="1"/>
</dbReference>
<organism evidence="13 14">
    <name type="scientific">Acer saccharum</name>
    <name type="common">Sugar maple</name>
    <dbReference type="NCBI Taxonomy" id="4024"/>
    <lineage>
        <taxon>Eukaryota</taxon>
        <taxon>Viridiplantae</taxon>
        <taxon>Streptophyta</taxon>
        <taxon>Embryophyta</taxon>
        <taxon>Tracheophyta</taxon>
        <taxon>Spermatophyta</taxon>
        <taxon>Magnoliopsida</taxon>
        <taxon>eudicotyledons</taxon>
        <taxon>Gunneridae</taxon>
        <taxon>Pentapetalae</taxon>
        <taxon>rosids</taxon>
        <taxon>malvids</taxon>
        <taxon>Sapindales</taxon>
        <taxon>Sapindaceae</taxon>
        <taxon>Hippocastanoideae</taxon>
        <taxon>Acereae</taxon>
        <taxon>Acer</taxon>
    </lineage>
</organism>
<evidence type="ECO:0000256" key="5">
    <source>
        <dbReference type="ARBA" id="ARBA00022692"/>
    </source>
</evidence>
<evidence type="ECO:0000256" key="2">
    <source>
        <dbReference type="ARBA" id="ARBA00009592"/>
    </source>
</evidence>
<keyword evidence="3" id="KW-1003">Cell membrane</keyword>
<reference evidence="13" key="1">
    <citation type="journal article" date="2022" name="Plant J.">
        <title>Strategies of tolerance reflected in two North American maple genomes.</title>
        <authorList>
            <person name="McEvoy S.L."/>
            <person name="Sezen U.U."/>
            <person name="Trouern-Trend A."/>
            <person name="McMahon S.M."/>
            <person name="Schaberg P.G."/>
            <person name="Yang J."/>
            <person name="Wegrzyn J.L."/>
            <person name="Swenson N.G."/>
        </authorList>
    </citation>
    <scope>NUCLEOTIDE SEQUENCE</scope>
    <source>
        <strain evidence="13">NS2018</strain>
    </source>
</reference>
<keyword evidence="8" id="KW-1133">Transmembrane helix</keyword>
<evidence type="ECO:0000256" key="6">
    <source>
        <dbReference type="ARBA" id="ARBA00022729"/>
    </source>
</evidence>
<protein>
    <submittedName>
        <fullName evidence="13">Uncharacterized protein</fullName>
    </submittedName>
</protein>
<feature type="region of interest" description="Disordered" evidence="12">
    <location>
        <begin position="130"/>
        <end position="154"/>
    </location>
</feature>
<evidence type="ECO:0000256" key="3">
    <source>
        <dbReference type="ARBA" id="ARBA00022475"/>
    </source>
</evidence>
<sequence>MVDSVTVLAWFLERKDEHFSVRKFQDGGIELREIQHRFRSVHRYLHGNRLTGPIPPELGNMSKLSYLQLNDNQLAGTIPAELGKLEQLFELNLANNQLEGPIPHNISSCTALNQLNVSYNNLTGPIPPPIRKFSRFPPDKSVPDSSMISDDFLK</sequence>
<dbReference type="PANTHER" id="PTHR48052:SF8">
    <property type="entry name" value="LRR RECEPTOR-LIKE SERINE_THREONINE-PROTEIN KINASE FLS2"/>
    <property type="match status" value="1"/>
</dbReference>
<keyword evidence="11" id="KW-0325">Glycoprotein</keyword>
<evidence type="ECO:0000313" key="14">
    <source>
        <dbReference type="Proteomes" id="UP001168877"/>
    </source>
</evidence>